<gene>
    <name evidence="11" type="primary">LOC102366615</name>
</gene>
<organism evidence="11 12">
    <name type="scientific">Latimeria chalumnae</name>
    <name type="common">Coelacanth</name>
    <dbReference type="NCBI Taxonomy" id="7897"/>
    <lineage>
        <taxon>Eukaryota</taxon>
        <taxon>Metazoa</taxon>
        <taxon>Chordata</taxon>
        <taxon>Craniata</taxon>
        <taxon>Vertebrata</taxon>
        <taxon>Euteleostomi</taxon>
        <taxon>Coelacanthiformes</taxon>
        <taxon>Coelacanthidae</taxon>
        <taxon>Latimeria</taxon>
    </lineage>
</organism>
<dbReference type="PANTHER" id="PTHR15273">
    <property type="entry name" value="DAN DOMAIN FAMILY MEMBER 5"/>
    <property type="match status" value="1"/>
</dbReference>
<reference evidence="11" key="3">
    <citation type="submission" date="2025-09" db="UniProtKB">
        <authorList>
            <consortium name="Ensembl"/>
        </authorList>
    </citation>
    <scope>IDENTIFICATION</scope>
</reference>
<comment type="similarity">
    <text evidence="2 6">Belongs to the DAN family.</text>
</comment>
<evidence type="ECO:0000256" key="4">
    <source>
        <dbReference type="ARBA" id="ARBA00022729"/>
    </source>
</evidence>
<dbReference type="GeneTree" id="ENSGT00530000063926"/>
<dbReference type="GO" id="GO:0005576">
    <property type="term" value="C:extracellular region"/>
    <property type="evidence" value="ECO:0007669"/>
    <property type="project" value="UniProtKB-SubCell"/>
</dbReference>
<dbReference type="GO" id="GO:0032926">
    <property type="term" value="P:negative regulation of activin receptor signaling pathway"/>
    <property type="evidence" value="ECO:0007669"/>
    <property type="project" value="UniProtKB-ARBA"/>
</dbReference>
<evidence type="ECO:0000259" key="10">
    <source>
        <dbReference type="PROSITE" id="PS01225"/>
    </source>
</evidence>
<evidence type="ECO:0000256" key="1">
    <source>
        <dbReference type="ARBA" id="ARBA00004613"/>
    </source>
</evidence>
<evidence type="ECO:0000256" key="5">
    <source>
        <dbReference type="ARBA" id="ARBA00023157"/>
    </source>
</evidence>
<keyword evidence="4 9" id="KW-0732">Signal</keyword>
<name>H3A159_LATCH</name>
<dbReference type="SMART" id="SM00041">
    <property type="entry name" value="CT"/>
    <property type="match status" value="1"/>
</dbReference>
<feature type="compositionally biased region" description="Basic residues" evidence="8">
    <location>
        <begin position="80"/>
        <end position="91"/>
    </location>
</feature>
<dbReference type="InParanoid" id="H3A159"/>
<dbReference type="PROSITE" id="PS01225">
    <property type="entry name" value="CTCK_2"/>
    <property type="match status" value="1"/>
</dbReference>
<dbReference type="HOGENOM" id="CLU_104447_0_0_1"/>
<dbReference type="PIRSF" id="PIRSF027807">
    <property type="entry name" value="Cerberus"/>
    <property type="match status" value="1"/>
</dbReference>
<reference evidence="11" key="2">
    <citation type="submission" date="2025-08" db="UniProtKB">
        <authorList>
            <consortium name="Ensembl"/>
        </authorList>
    </citation>
    <scope>IDENTIFICATION</scope>
</reference>
<dbReference type="Pfam" id="PF03045">
    <property type="entry name" value="DAN"/>
    <property type="match status" value="1"/>
</dbReference>
<dbReference type="FunCoup" id="H3A159">
    <property type="interactions" value="210"/>
</dbReference>
<dbReference type="AlphaFoldDB" id="H3A159"/>
<evidence type="ECO:0000256" key="7">
    <source>
        <dbReference type="PROSITE-ProRule" id="PRU00039"/>
    </source>
</evidence>
<feature type="signal peptide" evidence="9">
    <location>
        <begin position="1"/>
        <end position="15"/>
    </location>
</feature>
<proteinExistence type="inferred from homology"/>
<comment type="caution">
    <text evidence="7">Lacks conserved residue(s) required for the propagation of feature annotation.</text>
</comment>
<feature type="region of interest" description="Disordered" evidence="8">
    <location>
        <begin position="75"/>
        <end position="138"/>
    </location>
</feature>
<evidence type="ECO:0000256" key="9">
    <source>
        <dbReference type="SAM" id="SignalP"/>
    </source>
</evidence>
<comment type="subcellular location">
    <subcellularLocation>
        <location evidence="1 6">Secreted</location>
    </subcellularLocation>
</comment>
<evidence type="ECO:0000313" key="11">
    <source>
        <dbReference type="Ensembl" id="ENSLACP00000003380.1"/>
    </source>
</evidence>
<feature type="domain" description="CTCK" evidence="10">
    <location>
        <begin position="174"/>
        <end position="257"/>
    </location>
</feature>
<dbReference type="PANTHER" id="PTHR15273:SF8">
    <property type="entry name" value="CERBERUS"/>
    <property type="match status" value="1"/>
</dbReference>
<accession>H3A159</accession>
<evidence type="ECO:0000256" key="6">
    <source>
        <dbReference type="PIRNR" id="PIRNR027807"/>
    </source>
</evidence>
<dbReference type="InterPro" id="IPR004133">
    <property type="entry name" value="DAN_dom"/>
</dbReference>
<feature type="chain" id="PRO_5013084865" evidence="9">
    <location>
        <begin position="16"/>
        <end position="257"/>
    </location>
</feature>
<dbReference type="InterPro" id="IPR029034">
    <property type="entry name" value="Cystine-knot_cytokine"/>
</dbReference>
<dbReference type="Ensembl" id="ENSLACT00000003410.1">
    <property type="protein sequence ID" value="ENSLACP00000003380.1"/>
    <property type="gene ID" value="ENSLACG00000003020.1"/>
</dbReference>
<evidence type="ECO:0000256" key="8">
    <source>
        <dbReference type="SAM" id="MobiDB-lite"/>
    </source>
</evidence>
<dbReference type="InterPro" id="IPR016860">
    <property type="entry name" value="Cerberus"/>
</dbReference>
<evidence type="ECO:0000256" key="3">
    <source>
        <dbReference type="ARBA" id="ARBA00022525"/>
    </source>
</evidence>
<dbReference type="STRING" id="7897.ENSLACP00000003380"/>
<dbReference type="EMBL" id="AFYH01105557">
    <property type="status" value="NOT_ANNOTATED_CDS"/>
    <property type="molecule type" value="Genomic_DNA"/>
</dbReference>
<dbReference type="eggNOG" id="ENOG502S2G4">
    <property type="taxonomic scope" value="Eukaryota"/>
</dbReference>
<dbReference type="GO" id="GO:0003002">
    <property type="term" value="P:regionalization"/>
    <property type="evidence" value="ECO:0007669"/>
    <property type="project" value="UniProtKB-ARBA"/>
</dbReference>
<dbReference type="InterPro" id="IPR006207">
    <property type="entry name" value="Cys_knot_C"/>
</dbReference>
<dbReference type="GO" id="GO:0048513">
    <property type="term" value="P:animal organ development"/>
    <property type="evidence" value="ECO:0007669"/>
    <property type="project" value="UniProtKB-ARBA"/>
</dbReference>
<reference evidence="12" key="1">
    <citation type="submission" date="2011-08" db="EMBL/GenBank/DDBJ databases">
        <title>The draft genome of Latimeria chalumnae.</title>
        <authorList>
            <person name="Di Palma F."/>
            <person name="Alfoldi J."/>
            <person name="Johnson J."/>
            <person name="Berlin A."/>
            <person name="Gnerre S."/>
            <person name="Jaffe D."/>
            <person name="MacCallum I."/>
            <person name="Young S."/>
            <person name="Walker B.J."/>
            <person name="Lander E."/>
            <person name="Lindblad-Toh K."/>
        </authorList>
    </citation>
    <scope>NUCLEOTIDE SEQUENCE [LARGE SCALE GENOMIC DNA]</scope>
    <source>
        <strain evidence="12">Wild caught</strain>
    </source>
</reference>
<keyword evidence="3 6" id="KW-0964">Secreted</keyword>
<keyword evidence="12" id="KW-1185">Reference proteome</keyword>
<keyword evidence="5" id="KW-1015">Disulfide bond</keyword>
<evidence type="ECO:0000313" key="12">
    <source>
        <dbReference type="Proteomes" id="UP000008672"/>
    </source>
</evidence>
<protein>
    <submittedName>
        <fullName evidence="11">Cerberus 1, DAN family BMP antagonist</fullName>
    </submittedName>
</protein>
<dbReference type="Gene3D" id="2.10.90.10">
    <property type="entry name" value="Cystine-knot cytokines"/>
    <property type="match status" value="1"/>
</dbReference>
<evidence type="ECO:0000256" key="2">
    <source>
        <dbReference type="ARBA" id="ARBA00007872"/>
    </source>
</evidence>
<dbReference type="Proteomes" id="UP000008672">
    <property type="component" value="Unassembled WGS sequence"/>
</dbReference>
<sequence>MFLLLLQLFVISVLAESVERRDLTRKKGRKSHLLNHRGQGKREAMGEDLLLGSAENLSLEGKFAEVSQLCETAHRESLKKEKKNGRSKKSSRSNPYHTELQARGLDSSDQGAGRSLPLANLADATPTPPNNRNAEPPHWKNAKKFWNNFLFRRGANFQELVLPIKTNEVQQETCRTLPFSQSIVHENCEKVVVQNKLCFGRCTSFHVPGPEDRLYTFCSHCLPNKFTMNRMELNCTGSTTVVKVVMVVEECKCEVQK</sequence>